<dbReference type="AlphaFoldDB" id="A0A9P9DIT8"/>
<feature type="transmembrane region" description="Helical" evidence="7">
    <location>
        <begin position="589"/>
        <end position="612"/>
    </location>
</feature>
<feature type="transmembrane region" description="Helical" evidence="7">
    <location>
        <begin position="214"/>
        <end position="238"/>
    </location>
</feature>
<evidence type="ECO:0000313" key="9">
    <source>
        <dbReference type="EMBL" id="KAH7119772.1"/>
    </source>
</evidence>
<feature type="compositionally biased region" description="Basic and acidic residues" evidence="6">
    <location>
        <begin position="44"/>
        <end position="54"/>
    </location>
</feature>
<dbReference type="CDD" id="cd17323">
    <property type="entry name" value="MFS_Tpo1_MDR_like"/>
    <property type="match status" value="1"/>
</dbReference>
<feature type="compositionally biased region" description="Basic and acidic residues" evidence="6">
    <location>
        <begin position="68"/>
        <end position="82"/>
    </location>
</feature>
<dbReference type="Proteomes" id="UP000700596">
    <property type="component" value="Unassembled WGS sequence"/>
</dbReference>
<dbReference type="InterPro" id="IPR020846">
    <property type="entry name" value="MFS_dom"/>
</dbReference>
<feature type="transmembrane region" description="Helical" evidence="7">
    <location>
        <begin position="250"/>
        <end position="271"/>
    </location>
</feature>
<dbReference type="Gene3D" id="1.20.1250.20">
    <property type="entry name" value="MFS general substrate transporter like domains"/>
    <property type="match status" value="1"/>
</dbReference>
<feature type="transmembrane region" description="Helical" evidence="7">
    <location>
        <begin position="182"/>
        <end position="202"/>
    </location>
</feature>
<gene>
    <name evidence="9" type="ORF">B0J11DRAFT_439687</name>
</gene>
<dbReference type="SUPFAM" id="SSF103473">
    <property type="entry name" value="MFS general substrate transporter"/>
    <property type="match status" value="1"/>
</dbReference>
<dbReference type="InterPro" id="IPR011701">
    <property type="entry name" value="MFS"/>
</dbReference>
<evidence type="ECO:0000256" key="2">
    <source>
        <dbReference type="ARBA" id="ARBA00008335"/>
    </source>
</evidence>
<dbReference type="OrthoDB" id="3561359at2759"/>
<dbReference type="EMBL" id="JAGMWT010000011">
    <property type="protein sequence ID" value="KAH7119772.1"/>
    <property type="molecule type" value="Genomic_DNA"/>
</dbReference>
<dbReference type="Pfam" id="PF07690">
    <property type="entry name" value="MFS_1"/>
    <property type="match status" value="1"/>
</dbReference>
<name>A0A9P9DIT8_9PLEO</name>
<evidence type="ECO:0000256" key="4">
    <source>
        <dbReference type="ARBA" id="ARBA00022989"/>
    </source>
</evidence>
<evidence type="ECO:0000256" key="6">
    <source>
        <dbReference type="SAM" id="MobiDB-lite"/>
    </source>
</evidence>
<keyword evidence="10" id="KW-1185">Reference proteome</keyword>
<proteinExistence type="inferred from homology"/>
<evidence type="ECO:0000256" key="3">
    <source>
        <dbReference type="ARBA" id="ARBA00022692"/>
    </source>
</evidence>
<feature type="transmembrane region" description="Helical" evidence="7">
    <location>
        <begin position="420"/>
        <end position="440"/>
    </location>
</feature>
<dbReference type="GO" id="GO:0022857">
    <property type="term" value="F:transmembrane transporter activity"/>
    <property type="evidence" value="ECO:0007669"/>
    <property type="project" value="InterPro"/>
</dbReference>
<feature type="transmembrane region" description="Helical" evidence="7">
    <location>
        <begin position="338"/>
        <end position="358"/>
    </location>
</feature>
<feature type="domain" description="Major facilitator superfamily (MFS) profile" evidence="8">
    <location>
        <begin position="184"/>
        <end position="627"/>
    </location>
</feature>
<comment type="subcellular location">
    <subcellularLocation>
        <location evidence="1">Membrane</location>
        <topology evidence="1">Multi-pass membrane protein</topology>
    </subcellularLocation>
</comment>
<dbReference type="FunFam" id="1.20.1250.20:FF:000082">
    <property type="entry name" value="MFS multidrug transporter, putative"/>
    <property type="match status" value="1"/>
</dbReference>
<evidence type="ECO:0000256" key="1">
    <source>
        <dbReference type="ARBA" id="ARBA00004141"/>
    </source>
</evidence>
<evidence type="ECO:0000313" key="10">
    <source>
        <dbReference type="Proteomes" id="UP000700596"/>
    </source>
</evidence>
<dbReference type="GO" id="GO:0042908">
    <property type="term" value="P:xenobiotic transport"/>
    <property type="evidence" value="ECO:0007669"/>
    <property type="project" value="UniProtKB-ARBA"/>
</dbReference>
<organism evidence="9 10">
    <name type="scientific">Dendryphion nanum</name>
    <dbReference type="NCBI Taxonomy" id="256645"/>
    <lineage>
        <taxon>Eukaryota</taxon>
        <taxon>Fungi</taxon>
        <taxon>Dikarya</taxon>
        <taxon>Ascomycota</taxon>
        <taxon>Pezizomycotina</taxon>
        <taxon>Dothideomycetes</taxon>
        <taxon>Pleosporomycetidae</taxon>
        <taxon>Pleosporales</taxon>
        <taxon>Torulaceae</taxon>
        <taxon>Dendryphion</taxon>
    </lineage>
</organism>
<evidence type="ECO:0000256" key="7">
    <source>
        <dbReference type="SAM" id="Phobius"/>
    </source>
</evidence>
<feature type="compositionally biased region" description="Polar residues" evidence="6">
    <location>
        <begin position="127"/>
        <end position="140"/>
    </location>
</feature>
<sequence>MSREGDKALGAPDLAPRSSTFAASNDLIASPENRIHRTSFVPENSRREEIEETVHSSSSSTTASLSIDLEKQTPAHTARNEEKSIVTAPLARAKTQEGARSLHAKSLRSIHSHRSYAANDGYTYFSDDSTPHRNASTHGATTAPHEDDDAEHDTPNPFLVTWGELGDRDPLNPRSMSKLRRWIVVLILSASSLCVTCTSSLYTSTYSQLGPEFGSSRLVCTLGLSLFVAGLGTGPMILAPLSEFFGRRPIYICSFSFFLIWMIPCAVAQNMQTMLVARFLDGFVGSAFLSVAGGTVGDMFARHELSAPMMVYTASPFVGPEVGPLVGGFIVENTTWRWCFYVLIIWSGVQLLLIILLVPETYHPVLLRNKARKLRSETGDERWIAPIEQLTRSIPKTLLWSCIRPFQLLVCEPMCLSLCIHSAILLGILYLFFGAFPLVFQNNHNFSISQTGLSFLGLFVGMLAGVSSDPLWRRQYEKLVRERERKGGEPGGSEPEYRLPSTVVGSWIVPIALFGFGWTTYSHCHLLLFRHFYLSGRVACVRIVRGRRLLTRGLDPVYAASALAANSFARSYFAGAFPLFGVQMFENLGYQWATTVLAFLALAMAPFPPLFFKYGKRLRGRSRFASA</sequence>
<reference evidence="9" key="1">
    <citation type="journal article" date="2021" name="Nat. Commun.">
        <title>Genetic determinants of endophytism in the Arabidopsis root mycobiome.</title>
        <authorList>
            <person name="Mesny F."/>
            <person name="Miyauchi S."/>
            <person name="Thiergart T."/>
            <person name="Pickel B."/>
            <person name="Atanasova L."/>
            <person name="Karlsson M."/>
            <person name="Huettel B."/>
            <person name="Barry K.W."/>
            <person name="Haridas S."/>
            <person name="Chen C."/>
            <person name="Bauer D."/>
            <person name="Andreopoulos W."/>
            <person name="Pangilinan J."/>
            <person name="LaButti K."/>
            <person name="Riley R."/>
            <person name="Lipzen A."/>
            <person name="Clum A."/>
            <person name="Drula E."/>
            <person name="Henrissat B."/>
            <person name="Kohler A."/>
            <person name="Grigoriev I.V."/>
            <person name="Martin F.M."/>
            <person name="Hacquard S."/>
        </authorList>
    </citation>
    <scope>NUCLEOTIDE SEQUENCE</scope>
    <source>
        <strain evidence="9">MPI-CAGE-CH-0243</strain>
    </source>
</reference>
<dbReference type="InterPro" id="IPR036259">
    <property type="entry name" value="MFS_trans_sf"/>
</dbReference>
<dbReference type="PANTHER" id="PTHR23502:SF7">
    <property type="entry name" value="DRUG_PROTON ANTIPORTER YHK8-RELATED"/>
    <property type="match status" value="1"/>
</dbReference>
<protein>
    <submittedName>
        <fullName evidence="9">Major facilitator superfamily domain-containing protein</fullName>
    </submittedName>
</protein>
<feature type="transmembrane region" description="Helical" evidence="7">
    <location>
        <begin position="452"/>
        <end position="472"/>
    </location>
</feature>
<keyword evidence="5 7" id="KW-0472">Membrane</keyword>
<dbReference type="GO" id="GO:0140115">
    <property type="term" value="P:export across plasma membrane"/>
    <property type="evidence" value="ECO:0007669"/>
    <property type="project" value="UniProtKB-ARBA"/>
</dbReference>
<comment type="caution">
    <text evidence="9">The sequence shown here is derived from an EMBL/GenBank/DDBJ whole genome shotgun (WGS) entry which is preliminary data.</text>
</comment>
<dbReference type="GO" id="GO:0005886">
    <property type="term" value="C:plasma membrane"/>
    <property type="evidence" value="ECO:0007669"/>
    <property type="project" value="TreeGrafter"/>
</dbReference>
<accession>A0A9P9DIT8</accession>
<feature type="transmembrane region" description="Helical" evidence="7">
    <location>
        <begin position="283"/>
        <end position="301"/>
    </location>
</feature>
<feature type="transmembrane region" description="Helical" evidence="7">
    <location>
        <begin position="507"/>
        <end position="528"/>
    </location>
</feature>
<dbReference type="PROSITE" id="PS50850">
    <property type="entry name" value="MFS"/>
    <property type="match status" value="1"/>
</dbReference>
<keyword evidence="3 7" id="KW-0812">Transmembrane</keyword>
<evidence type="ECO:0000259" key="8">
    <source>
        <dbReference type="PROSITE" id="PS50850"/>
    </source>
</evidence>
<feature type="transmembrane region" description="Helical" evidence="7">
    <location>
        <begin position="549"/>
        <end position="569"/>
    </location>
</feature>
<feature type="compositionally biased region" description="Low complexity" evidence="6">
    <location>
        <begin position="56"/>
        <end position="66"/>
    </location>
</feature>
<dbReference type="PROSITE" id="PS00216">
    <property type="entry name" value="SUGAR_TRANSPORT_1"/>
    <property type="match status" value="1"/>
</dbReference>
<keyword evidence="4 7" id="KW-1133">Transmembrane helix</keyword>
<dbReference type="InterPro" id="IPR005829">
    <property type="entry name" value="Sugar_transporter_CS"/>
</dbReference>
<dbReference type="PANTHER" id="PTHR23502">
    <property type="entry name" value="MAJOR FACILITATOR SUPERFAMILY"/>
    <property type="match status" value="1"/>
</dbReference>
<comment type="similarity">
    <text evidence="2">Belongs to the major facilitator superfamily.</text>
</comment>
<feature type="region of interest" description="Disordered" evidence="6">
    <location>
        <begin position="1"/>
        <end position="82"/>
    </location>
</feature>
<feature type="region of interest" description="Disordered" evidence="6">
    <location>
        <begin position="127"/>
        <end position="152"/>
    </location>
</feature>
<evidence type="ECO:0000256" key="5">
    <source>
        <dbReference type="ARBA" id="ARBA00023136"/>
    </source>
</evidence>